<dbReference type="Proteomes" id="UP000593601">
    <property type="component" value="Chromosome"/>
</dbReference>
<dbReference type="GO" id="GO:0016787">
    <property type="term" value="F:hydrolase activity"/>
    <property type="evidence" value="ECO:0007669"/>
    <property type="project" value="UniProtKB-KW"/>
</dbReference>
<evidence type="ECO:0000313" key="2">
    <source>
        <dbReference type="Proteomes" id="UP000593601"/>
    </source>
</evidence>
<sequence>MLRISMENESFVKSRNKNITGIQKEPKNTIDALILGDSLSYSAFSPMQLWEQQGITAYVCGQSGQKLQEAYYTLLTAIKSQTPKIVILETNMIFRDQKVVSSLQTTIIEEGSYRIPLFRYHDIWKPLLIGATYGEEMYKGFSLREAVVPYTKGEYMKKSTDKKEISEGVQYYMGKIIDLCKEKNIELLLAATPSPKNYNYRTHNALLNYADERGLKYLEMNLLQQKIGIDWNTDSLDKGDHLNLSGATKVTEYLGNYLRTNYKLSDHRKEAGYESWEKTGKEYSEKIKEKLR</sequence>
<evidence type="ECO:0000313" key="1">
    <source>
        <dbReference type="EMBL" id="QOV21037.1"/>
    </source>
</evidence>
<gene>
    <name evidence="1" type="ORF">INP51_11370</name>
</gene>
<dbReference type="SUPFAM" id="SSF52266">
    <property type="entry name" value="SGNH hydrolase"/>
    <property type="match status" value="1"/>
</dbReference>
<organism evidence="1 2">
    <name type="scientific">Blautia liquoris</name>
    <dbReference type="NCBI Taxonomy" id="2779518"/>
    <lineage>
        <taxon>Bacteria</taxon>
        <taxon>Bacillati</taxon>
        <taxon>Bacillota</taxon>
        <taxon>Clostridia</taxon>
        <taxon>Lachnospirales</taxon>
        <taxon>Lachnospiraceae</taxon>
        <taxon>Blautia</taxon>
    </lineage>
</organism>
<dbReference type="KEGG" id="bliq:INP51_11370"/>
<protein>
    <submittedName>
        <fullName evidence="1">SGNH/GDSL hydrolase family protein</fullName>
    </submittedName>
</protein>
<keyword evidence="1" id="KW-0378">Hydrolase</keyword>
<accession>A0A7M2RN99</accession>
<reference evidence="1 2" key="1">
    <citation type="submission" date="2020-10" db="EMBL/GenBank/DDBJ databases">
        <title>Blautia liquoris sp.nov., isolated from the mud in a fermentation cellar used for the production of Chinese strong-flavoured liquor.</title>
        <authorList>
            <person name="Lu L."/>
        </authorList>
    </citation>
    <scope>NUCLEOTIDE SEQUENCE [LARGE SCALE GENOMIC DNA]</scope>
    <source>
        <strain evidence="1 2">LZLJ-3</strain>
    </source>
</reference>
<dbReference type="EMBL" id="CP063304">
    <property type="protein sequence ID" value="QOV21037.1"/>
    <property type="molecule type" value="Genomic_DNA"/>
</dbReference>
<name>A0A7M2RN99_9FIRM</name>
<proteinExistence type="predicted"/>
<keyword evidence="2" id="KW-1185">Reference proteome</keyword>
<dbReference type="Gene3D" id="3.40.50.1110">
    <property type="entry name" value="SGNH hydrolase"/>
    <property type="match status" value="1"/>
</dbReference>
<dbReference type="InterPro" id="IPR036514">
    <property type="entry name" value="SGNH_hydro_sf"/>
</dbReference>
<dbReference type="AlphaFoldDB" id="A0A7M2RN99"/>